<dbReference type="Pfam" id="PF00069">
    <property type="entry name" value="Pkinase"/>
    <property type="match status" value="2"/>
</dbReference>
<dbReference type="SMART" id="SM00220">
    <property type="entry name" value="S_TKc"/>
    <property type="match status" value="2"/>
</dbReference>
<dbReference type="InterPro" id="IPR000719">
    <property type="entry name" value="Prot_kinase_dom"/>
</dbReference>
<dbReference type="Gene3D" id="3.30.200.20">
    <property type="entry name" value="Phosphorylase Kinase, domain 1"/>
    <property type="match status" value="2"/>
</dbReference>
<dbReference type="FunFam" id="1.10.510.10:FF:000005">
    <property type="entry name" value="cAMP-dependent protein kinase catalytic subunit alpha"/>
    <property type="match status" value="2"/>
</dbReference>
<dbReference type="CDD" id="cd05580">
    <property type="entry name" value="STKc_PKA_like"/>
    <property type="match status" value="1"/>
</dbReference>
<evidence type="ECO:0000256" key="2">
    <source>
        <dbReference type="ARBA" id="ARBA00022679"/>
    </source>
</evidence>
<dbReference type="SMART" id="SM00133">
    <property type="entry name" value="S_TK_X"/>
    <property type="match status" value="2"/>
</dbReference>
<evidence type="ECO:0000256" key="7">
    <source>
        <dbReference type="SAM" id="MobiDB-lite"/>
    </source>
</evidence>
<evidence type="ECO:0000259" key="8">
    <source>
        <dbReference type="PROSITE" id="PS50011"/>
    </source>
</evidence>
<evidence type="ECO:0000313" key="10">
    <source>
        <dbReference type="EMBL" id="CAE8729474.1"/>
    </source>
</evidence>
<reference evidence="10" key="1">
    <citation type="submission" date="2021-02" db="EMBL/GenBank/DDBJ databases">
        <authorList>
            <person name="Dougan E. K."/>
            <person name="Rhodes N."/>
            <person name="Thang M."/>
            <person name="Chan C."/>
        </authorList>
    </citation>
    <scope>NUCLEOTIDE SEQUENCE</scope>
</reference>
<dbReference type="GO" id="GO:0005952">
    <property type="term" value="C:cAMP-dependent protein kinase complex"/>
    <property type="evidence" value="ECO:0007669"/>
    <property type="project" value="TreeGrafter"/>
</dbReference>
<name>A0A813LI58_POLGL</name>
<feature type="binding site" evidence="6">
    <location>
        <position position="423"/>
    </location>
    <ligand>
        <name>ATP</name>
        <dbReference type="ChEBI" id="CHEBI:30616"/>
    </ligand>
</feature>
<evidence type="ECO:0000313" key="11">
    <source>
        <dbReference type="Proteomes" id="UP000626109"/>
    </source>
</evidence>
<keyword evidence="2" id="KW-0808">Transferase</keyword>
<feature type="region of interest" description="Disordered" evidence="7">
    <location>
        <begin position="667"/>
        <end position="703"/>
    </location>
</feature>
<evidence type="ECO:0000256" key="4">
    <source>
        <dbReference type="ARBA" id="ARBA00022777"/>
    </source>
</evidence>
<evidence type="ECO:0000259" key="9">
    <source>
        <dbReference type="PROSITE" id="PS51285"/>
    </source>
</evidence>
<protein>
    <recommendedName>
        <fullName evidence="12">cGMP-dependent protein kinase</fullName>
    </recommendedName>
</protein>
<dbReference type="GO" id="GO:0004691">
    <property type="term" value="F:cAMP-dependent protein kinase activity"/>
    <property type="evidence" value="ECO:0007669"/>
    <property type="project" value="TreeGrafter"/>
</dbReference>
<feature type="domain" description="Protein kinase" evidence="8">
    <location>
        <begin position="1"/>
        <end position="226"/>
    </location>
</feature>
<organism evidence="10 11">
    <name type="scientific">Polarella glacialis</name>
    <name type="common">Dinoflagellate</name>
    <dbReference type="NCBI Taxonomy" id="89957"/>
    <lineage>
        <taxon>Eukaryota</taxon>
        <taxon>Sar</taxon>
        <taxon>Alveolata</taxon>
        <taxon>Dinophyceae</taxon>
        <taxon>Suessiales</taxon>
        <taxon>Suessiaceae</taxon>
        <taxon>Polarella</taxon>
    </lineage>
</organism>
<dbReference type="PROSITE" id="PS50011">
    <property type="entry name" value="PROTEIN_KINASE_DOM"/>
    <property type="match status" value="2"/>
</dbReference>
<dbReference type="PROSITE" id="PS00108">
    <property type="entry name" value="PROTEIN_KINASE_ST"/>
    <property type="match status" value="2"/>
</dbReference>
<dbReference type="EMBL" id="CAJNNW010035704">
    <property type="protein sequence ID" value="CAE8729474.1"/>
    <property type="molecule type" value="Genomic_DNA"/>
</dbReference>
<keyword evidence="4" id="KW-0418">Kinase</keyword>
<feature type="domain" description="AGC-kinase C-terminal" evidence="9">
    <location>
        <begin position="227"/>
        <end position="318"/>
    </location>
</feature>
<comment type="caution">
    <text evidence="10">The sequence shown here is derived from an EMBL/GenBank/DDBJ whole genome shotgun (WGS) entry which is preliminary data.</text>
</comment>
<evidence type="ECO:0000256" key="6">
    <source>
        <dbReference type="PROSITE-ProRule" id="PRU10141"/>
    </source>
</evidence>
<keyword evidence="1" id="KW-0723">Serine/threonine-protein kinase</keyword>
<gene>
    <name evidence="10" type="ORF">PGLA2088_LOCUS45424</name>
</gene>
<feature type="domain" description="AGC-kinase C-terminal" evidence="9">
    <location>
        <begin position="651"/>
        <end position="703"/>
    </location>
</feature>
<feature type="domain" description="Protein kinase" evidence="8">
    <location>
        <begin position="394"/>
        <end position="650"/>
    </location>
</feature>
<dbReference type="PANTHER" id="PTHR24353:SF37">
    <property type="entry name" value="CAMP-DEPENDENT PROTEIN KINASE CATALYTIC SUBUNIT PRKX"/>
    <property type="match status" value="1"/>
</dbReference>
<evidence type="ECO:0008006" key="12">
    <source>
        <dbReference type="Google" id="ProtNLM"/>
    </source>
</evidence>
<sequence length="703" mass="79597">MKKHEIIKLKQVDHINNEKRLMAQISYPFVVNMMGYAKDDHFVYIVMESINGGELFTHLRRARKFSDDQSKFYTLQVGAAFAHIHGKNIIHRDLKPENILLSPNGYSKLTDFGFAKIIEPGTRTYTLCGTPEYIAPEVLLNKGHGKPVDWWTLGILAYEMICGQPPFCDEDPMGIYQKILAGKVYFPKYFDKNAKALVKKLLMADLSKRYGNLKDGSADILGNKWFSTLDLKKLEAYEIPAPYKPTMKDDQDTSNFEEIPDSKELPPTVPASQDFWARCRTLFRLSDPKSVGPCCNSFVKSCLRGFGFMFPLLMLPALEQCCKCCSGQCSLAPQVTAPTARIHSWTGESQEPPGTWPLQGPQAIGELAWPDGQILPVLLWGLGLTALQVNLADFEMARTLGCGSFGRVKYAKYKQDGKFYAVKFMKKYEIIKLKQVDHINNEKRLMAQISYSFVVNMMGYAKDDHFVYIVMESINGGELFTHLRRARKFSDDQSKFYTLQVGAAFAHIHGKNIIHRDLKPENILLSPNGYSKLTDFGFAKIIEPGTRTYTLCGTPEYIAPEVLLNKGHGKPVDWWTLGILAYEMICGQPPFCDEDPMGIYQKILAGKVYFPKYFDKNAKALVKKLLMADLSKRYGNLKDGSADILGNKWFSTLDLKKLEAYEIPAPYKPTMKDDQDTSNFEEIPDSKELPPTVPASQDPFVDW</sequence>
<dbReference type="PANTHER" id="PTHR24353">
    <property type="entry name" value="CYCLIC NUCLEOTIDE-DEPENDENT PROTEIN KINASE"/>
    <property type="match status" value="1"/>
</dbReference>
<dbReference type="Proteomes" id="UP000626109">
    <property type="component" value="Unassembled WGS sequence"/>
</dbReference>
<dbReference type="GO" id="GO:0005524">
    <property type="term" value="F:ATP binding"/>
    <property type="evidence" value="ECO:0007669"/>
    <property type="project" value="UniProtKB-UniRule"/>
</dbReference>
<keyword evidence="3 6" id="KW-0547">Nucleotide-binding</keyword>
<evidence type="ECO:0000256" key="1">
    <source>
        <dbReference type="ARBA" id="ARBA00022527"/>
    </source>
</evidence>
<dbReference type="Gene3D" id="1.10.510.10">
    <property type="entry name" value="Transferase(Phosphotransferase) domain 1"/>
    <property type="match status" value="2"/>
</dbReference>
<dbReference type="PROSITE" id="PS00107">
    <property type="entry name" value="PROTEIN_KINASE_ATP"/>
    <property type="match status" value="1"/>
</dbReference>
<evidence type="ECO:0000256" key="5">
    <source>
        <dbReference type="ARBA" id="ARBA00022840"/>
    </source>
</evidence>
<accession>A0A813LI58</accession>
<dbReference type="PROSITE" id="PS51285">
    <property type="entry name" value="AGC_KINASE_CTER"/>
    <property type="match status" value="2"/>
</dbReference>
<evidence type="ECO:0000256" key="3">
    <source>
        <dbReference type="ARBA" id="ARBA00022741"/>
    </source>
</evidence>
<proteinExistence type="predicted"/>
<dbReference type="AlphaFoldDB" id="A0A813LI58"/>
<dbReference type="InterPro" id="IPR008271">
    <property type="entry name" value="Ser/Thr_kinase_AS"/>
</dbReference>
<dbReference type="InterPro" id="IPR000961">
    <property type="entry name" value="AGC-kinase_C"/>
</dbReference>
<dbReference type="InterPro" id="IPR011009">
    <property type="entry name" value="Kinase-like_dom_sf"/>
</dbReference>
<dbReference type="InterPro" id="IPR017441">
    <property type="entry name" value="Protein_kinase_ATP_BS"/>
</dbReference>
<dbReference type="SUPFAM" id="SSF56112">
    <property type="entry name" value="Protein kinase-like (PK-like)"/>
    <property type="match status" value="2"/>
</dbReference>
<keyword evidence="5 6" id="KW-0067">ATP-binding</keyword>